<evidence type="ECO:0000313" key="2">
    <source>
        <dbReference type="Proteomes" id="UP001419268"/>
    </source>
</evidence>
<dbReference type="EMBL" id="JBBNAG010000010">
    <property type="protein sequence ID" value="KAK9101036.1"/>
    <property type="molecule type" value="Genomic_DNA"/>
</dbReference>
<reference evidence="1 2" key="1">
    <citation type="submission" date="2024-01" db="EMBL/GenBank/DDBJ databases">
        <title>Genome assemblies of Stephania.</title>
        <authorList>
            <person name="Yang L."/>
        </authorList>
    </citation>
    <scope>NUCLEOTIDE SEQUENCE [LARGE SCALE GENOMIC DNA]</scope>
    <source>
        <strain evidence="1">JXDWG</strain>
        <tissue evidence="1">Leaf</tissue>
    </source>
</reference>
<sequence>MEDALACHIDKPCKHVFLTQAGAVLEQALFFANSNFEDDENDPIFCAGSRLCCHLRSKLLLSSCN</sequence>
<dbReference type="AlphaFoldDB" id="A0AAP0EXU0"/>
<organism evidence="1 2">
    <name type="scientific">Stephania cephalantha</name>
    <dbReference type="NCBI Taxonomy" id="152367"/>
    <lineage>
        <taxon>Eukaryota</taxon>
        <taxon>Viridiplantae</taxon>
        <taxon>Streptophyta</taxon>
        <taxon>Embryophyta</taxon>
        <taxon>Tracheophyta</taxon>
        <taxon>Spermatophyta</taxon>
        <taxon>Magnoliopsida</taxon>
        <taxon>Ranunculales</taxon>
        <taxon>Menispermaceae</taxon>
        <taxon>Menispermoideae</taxon>
        <taxon>Cissampelideae</taxon>
        <taxon>Stephania</taxon>
    </lineage>
</organism>
<proteinExistence type="predicted"/>
<evidence type="ECO:0000313" key="1">
    <source>
        <dbReference type="EMBL" id="KAK9101036.1"/>
    </source>
</evidence>
<dbReference type="Proteomes" id="UP001419268">
    <property type="component" value="Unassembled WGS sequence"/>
</dbReference>
<gene>
    <name evidence="1" type="ORF">Scep_024466</name>
</gene>
<comment type="caution">
    <text evidence="1">The sequence shown here is derived from an EMBL/GenBank/DDBJ whole genome shotgun (WGS) entry which is preliminary data.</text>
</comment>
<keyword evidence="2" id="KW-1185">Reference proteome</keyword>
<accession>A0AAP0EXU0</accession>
<name>A0AAP0EXU0_9MAGN</name>
<protein>
    <submittedName>
        <fullName evidence="1">Uncharacterized protein</fullName>
    </submittedName>
</protein>